<protein>
    <recommendedName>
        <fullName evidence="21">Lysosomal dipeptide transporter MFSD1</fullName>
    </recommendedName>
    <alternativeName>
        <fullName evidence="22">Major facilitator superfamily domain-containing protein 1</fullName>
    </alternativeName>
</protein>
<feature type="domain" description="Major facilitator superfamily (MFS) profile" evidence="26">
    <location>
        <begin position="1"/>
        <end position="199"/>
    </location>
</feature>
<reference evidence="28" key="1">
    <citation type="submission" date="2021-02" db="EMBL/GenBank/DDBJ databases">
        <authorList>
            <person name="Nowell W R."/>
        </authorList>
    </citation>
    <scope>NUCLEOTIDE SEQUENCE</scope>
</reference>
<evidence type="ECO:0000256" key="6">
    <source>
        <dbReference type="ARBA" id="ARBA00023136"/>
    </source>
</evidence>
<dbReference type="SUPFAM" id="SSF103473">
    <property type="entry name" value="MFS general substrate transporter"/>
    <property type="match status" value="1"/>
</dbReference>
<evidence type="ECO:0000313" key="30">
    <source>
        <dbReference type="EMBL" id="CAF3571549.1"/>
    </source>
</evidence>
<dbReference type="InterPro" id="IPR020846">
    <property type="entry name" value="MFS_dom"/>
</dbReference>
<proteinExistence type="inferred from homology"/>
<dbReference type="AlphaFoldDB" id="A0A813RXS1"/>
<evidence type="ECO:0000313" key="27">
    <source>
        <dbReference type="EMBL" id="CAF0745450.1"/>
    </source>
</evidence>
<dbReference type="Proteomes" id="UP000663829">
    <property type="component" value="Unassembled WGS sequence"/>
</dbReference>
<comment type="catalytic activity">
    <reaction evidence="15">
        <text>L-arginyl-L-alpha-amino acid(out) = L-arginyl-L-alpha-amino acid(in)</text>
        <dbReference type="Rhea" id="RHEA:79371"/>
        <dbReference type="ChEBI" id="CHEBI:84315"/>
    </reaction>
</comment>
<accession>A0A813RXS1</accession>
<dbReference type="Pfam" id="PF07690">
    <property type="entry name" value="MFS_1"/>
    <property type="match status" value="1"/>
</dbReference>
<organism evidence="28 31">
    <name type="scientific">Didymodactylos carnosus</name>
    <dbReference type="NCBI Taxonomy" id="1234261"/>
    <lineage>
        <taxon>Eukaryota</taxon>
        <taxon>Metazoa</taxon>
        <taxon>Spiralia</taxon>
        <taxon>Gnathifera</taxon>
        <taxon>Rotifera</taxon>
        <taxon>Eurotatoria</taxon>
        <taxon>Bdelloidea</taxon>
        <taxon>Philodinida</taxon>
        <taxon>Philodinidae</taxon>
        <taxon>Didymodactylos</taxon>
    </lineage>
</organism>
<evidence type="ECO:0000256" key="23">
    <source>
        <dbReference type="ARBA" id="ARBA00045709"/>
    </source>
</evidence>
<evidence type="ECO:0000256" key="14">
    <source>
        <dbReference type="ARBA" id="ARBA00044898"/>
    </source>
</evidence>
<evidence type="ECO:0000256" key="20">
    <source>
        <dbReference type="ARBA" id="ARBA00044924"/>
    </source>
</evidence>
<comment type="catalytic activity">
    <reaction evidence="12">
        <text>L-lysyl-L-alpha-amino acid(out) = L-lysyl-L-alpha-amino acid(in)</text>
        <dbReference type="Rhea" id="RHEA:79387"/>
        <dbReference type="ChEBI" id="CHEBI:229965"/>
    </reaction>
</comment>
<feature type="transmembrane region" description="Helical" evidence="25">
    <location>
        <begin position="172"/>
        <end position="195"/>
    </location>
</feature>
<comment type="catalytic activity">
    <reaction evidence="14">
        <text>L-aspartyl-L-lysine(out) = L-aspartyl-L-lysine(in)</text>
        <dbReference type="Rhea" id="RHEA:79411"/>
        <dbReference type="ChEBI" id="CHEBI:229953"/>
    </reaction>
</comment>
<feature type="transmembrane region" description="Helical" evidence="25">
    <location>
        <begin position="85"/>
        <end position="107"/>
    </location>
</feature>
<evidence type="ECO:0000256" key="1">
    <source>
        <dbReference type="ARBA" id="ARBA00004155"/>
    </source>
</evidence>
<dbReference type="EMBL" id="CAJNOK010000327">
    <property type="protein sequence ID" value="CAF0745450.1"/>
    <property type="molecule type" value="Genomic_DNA"/>
</dbReference>
<comment type="catalytic activity">
    <reaction evidence="20">
        <text>L-lysyl-glycine(out) = L-lysyl-glycine(in)</text>
        <dbReference type="Rhea" id="RHEA:79407"/>
        <dbReference type="ChEBI" id="CHEBI:191202"/>
    </reaction>
</comment>
<dbReference type="EMBL" id="CAJOBC010000323">
    <property type="protein sequence ID" value="CAF3571549.1"/>
    <property type="molecule type" value="Genomic_DNA"/>
</dbReference>
<comment type="catalytic activity">
    <reaction evidence="13">
        <text>L-alpha-aminoacyl-L-lysine(out) = L-alpha-aminoacyl-L-lysine(in)</text>
        <dbReference type="Rhea" id="RHEA:79383"/>
        <dbReference type="ChEBI" id="CHEBI:229966"/>
    </reaction>
</comment>
<keyword evidence="7" id="KW-0458">Lysosome</keyword>
<evidence type="ECO:0000256" key="22">
    <source>
        <dbReference type="ARBA" id="ARBA00045018"/>
    </source>
</evidence>
<comment type="subunit">
    <text evidence="24">Homodimer. Interacts with lysosomal protein GLMP (via lumenal domain); the interaction starts while both proteins are still in the endoplasmic reticulum and is required for stabilization of MFSD1 in lysosomes but has no direct effect on its targeting to lysosomes or transporter activity.</text>
</comment>
<evidence type="ECO:0000256" key="18">
    <source>
        <dbReference type="ARBA" id="ARBA00044912"/>
    </source>
</evidence>
<evidence type="ECO:0000256" key="8">
    <source>
        <dbReference type="ARBA" id="ARBA00044876"/>
    </source>
</evidence>
<comment type="catalytic activity">
    <reaction evidence="8">
        <text>L-lysyl-L-alanine(out) = L-lysyl-L-alanine(in)</text>
        <dbReference type="Rhea" id="RHEA:79399"/>
        <dbReference type="ChEBI" id="CHEBI:229954"/>
    </reaction>
</comment>
<feature type="transmembrane region" description="Helical" evidence="25">
    <location>
        <begin position="21"/>
        <end position="41"/>
    </location>
</feature>
<gene>
    <name evidence="28" type="ORF">GPM918_LOCUS2820</name>
    <name evidence="27" type="ORF">OVA965_LOCUS1693</name>
    <name evidence="30" type="ORF">SRO942_LOCUS2820</name>
    <name evidence="29" type="ORF">TMI583_LOCUS1693</name>
</gene>
<keyword evidence="6 25" id="KW-0472">Membrane</keyword>
<comment type="catalytic activity">
    <reaction evidence="16">
        <text>L-lysyl-L-lysine(out) = L-lysyl-L-lysine(in)</text>
        <dbReference type="Rhea" id="RHEA:79403"/>
        <dbReference type="ChEBI" id="CHEBI:229956"/>
    </reaction>
</comment>
<sequence length="247" mass="27331">MTLEDPVGLVLNVRHFPPSLYCVYAICVFYYVAVFPFIAAAQLFFESKYNLSPQWANACNSLVYFMSAILSPLLGYIVDRTGRNIYWLIGSIMATILAHALLAFVFIHPIVPLVIMGIAYSILAASLWPMVAFLVPKQLLGTAYGLMQAIQNLGLAVMNIFTGLILDSYGYFLLEIFFIVSLEIALLAAAFLYIWNSIKGGVLNDSTSVRGKRLEEIQSKRVSSRSVNSTINALVSTTSDDDQTIET</sequence>
<evidence type="ECO:0000256" key="21">
    <source>
        <dbReference type="ARBA" id="ARBA00044985"/>
    </source>
</evidence>
<dbReference type="InterPro" id="IPR052187">
    <property type="entry name" value="MFSD1"/>
</dbReference>
<evidence type="ECO:0000256" key="7">
    <source>
        <dbReference type="ARBA" id="ARBA00023228"/>
    </source>
</evidence>
<evidence type="ECO:0000256" key="9">
    <source>
        <dbReference type="ARBA" id="ARBA00044878"/>
    </source>
</evidence>
<name>A0A813RXS1_9BILA</name>
<dbReference type="InterPro" id="IPR011701">
    <property type="entry name" value="MFS"/>
</dbReference>
<evidence type="ECO:0000256" key="3">
    <source>
        <dbReference type="ARBA" id="ARBA00022448"/>
    </source>
</evidence>
<evidence type="ECO:0000256" key="2">
    <source>
        <dbReference type="ARBA" id="ARBA00008335"/>
    </source>
</evidence>
<keyword evidence="5 25" id="KW-1133">Transmembrane helix</keyword>
<feature type="transmembrane region" description="Helical" evidence="25">
    <location>
        <begin position="61"/>
        <end position="78"/>
    </location>
</feature>
<evidence type="ECO:0000259" key="26">
    <source>
        <dbReference type="PROSITE" id="PS50850"/>
    </source>
</evidence>
<feature type="transmembrane region" description="Helical" evidence="25">
    <location>
        <begin position="113"/>
        <end position="134"/>
    </location>
</feature>
<evidence type="ECO:0000256" key="25">
    <source>
        <dbReference type="SAM" id="Phobius"/>
    </source>
</evidence>
<dbReference type="PANTHER" id="PTHR23512">
    <property type="entry name" value="MAJOR FACILITATOR SUPERFAMILY DOMAIN-CONTAINING PROTEIN 1"/>
    <property type="match status" value="1"/>
</dbReference>
<dbReference type="Proteomes" id="UP000682733">
    <property type="component" value="Unassembled WGS sequence"/>
</dbReference>
<evidence type="ECO:0000256" key="13">
    <source>
        <dbReference type="ARBA" id="ARBA00044893"/>
    </source>
</evidence>
<evidence type="ECO:0000256" key="11">
    <source>
        <dbReference type="ARBA" id="ARBA00044884"/>
    </source>
</evidence>
<evidence type="ECO:0000256" key="19">
    <source>
        <dbReference type="ARBA" id="ARBA00044919"/>
    </source>
</evidence>
<evidence type="ECO:0000256" key="4">
    <source>
        <dbReference type="ARBA" id="ARBA00022692"/>
    </source>
</evidence>
<comment type="catalytic activity">
    <reaction evidence="18">
        <text>L-histidyl-L-alpha-amino acid(out) = L-histidyl-L-alpha-amino acid(in)</text>
        <dbReference type="Rhea" id="RHEA:79379"/>
        <dbReference type="ChEBI" id="CHEBI:229964"/>
    </reaction>
</comment>
<dbReference type="EMBL" id="CAJOBA010000327">
    <property type="protein sequence ID" value="CAF3523374.1"/>
    <property type="molecule type" value="Genomic_DNA"/>
</dbReference>
<comment type="similarity">
    <text evidence="2">Belongs to the major facilitator superfamily.</text>
</comment>
<comment type="catalytic activity">
    <reaction evidence="19">
        <text>L-alanyl-L-lysine(out) = L-alanyl-L-lysine(in)</text>
        <dbReference type="Rhea" id="RHEA:79415"/>
        <dbReference type="ChEBI" id="CHEBI:192470"/>
    </reaction>
</comment>
<keyword evidence="3" id="KW-0813">Transport</keyword>
<dbReference type="GO" id="GO:0022857">
    <property type="term" value="F:transmembrane transporter activity"/>
    <property type="evidence" value="ECO:0007669"/>
    <property type="project" value="InterPro"/>
</dbReference>
<dbReference type="Gene3D" id="1.20.1250.20">
    <property type="entry name" value="MFS general substrate transporter like domains"/>
    <property type="match status" value="1"/>
</dbReference>
<dbReference type="OrthoDB" id="424834at2759"/>
<feature type="transmembrane region" description="Helical" evidence="25">
    <location>
        <begin position="146"/>
        <end position="166"/>
    </location>
</feature>
<evidence type="ECO:0000256" key="17">
    <source>
        <dbReference type="ARBA" id="ARBA00044903"/>
    </source>
</evidence>
<comment type="subcellular location">
    <subcellularLocation>
        <location evidence="1">Lysosome membrane</location>
        <topology evidence="1">Multi-pass membrane protein</topology>
    </subcellularLocation>
</comment>
<evidence type="ECO:0000313" key="28">
    <source>
        <dbReference type="EMBL" id="CAF0787538.1"/>
    </source>
</evidence>
<evidence type="ECO:0000256" key="5">
    <source>
        <dbReference type="ARBA" id="ARBA00022989"/>
    </source>
</evidence>
<comment type="catalytic activity">
    <reaction evidence="10">
        <text>L-alpha-aminoacyl-L-arginine(out) = L-alpha-aminoacyl-L-arginine(in)</text>
        <dbReference type="Rhea" id="RHEA:79367"/>
        <dbReference type="ChEBI" id="CHEBI:229968"/>
    </reaction>
</comment>
<dbReference type="InterPro" id="IPR036259">
    <property type="entry name" value="MFS_trans_sf"/>
</dbReference>
<comment type="catalytic activity">
    <reaction evidence="9">
        <text>L-histidyl-glycine(out) = L-histidyl-glycine(in)</text>
        <dbReference type="Rhea" id="RHEA:79395"/>
        <dbReference type="ChEBI" id="CHEBI:229957"/>
    </reaction>
</comment>
<comment type="function">
    <text evidence="23">Lysosomal dipeptide uniporter that selectively exports lysine, arginine or histidine-containing dipeptides with a net positive charge from the lysosome lumen into the cytosol. Could play a role in a specific type of protein O-glycosylation indirectly regulating macrophages migration and tissue invasion. Also essential for liver homeostasis.</text>
</comment>
<keyword evidence="4 25" id="KW-0812">Transmembrane</keyword>
<evidence type="ECO:0000256" key="24">
    <source>
        <dbReference type="ARBA" id="ARBA00046376"/>
    </source>
</evidence>
<comment type="caution">
    <text evidence="28">The sequence shown here is derived from an EMBL/GenBank/DDBJ whole genome shotgun (WGS) entry which is preliminary data.</text>
</comment>
<evidence type="ECO:0000313" key="31">
    <source>
        <dbReference type="Proteomes" id="UP000663829"/>
    </source>
</evidence>
<comment type="catalytic activity">
    <reaction evidence="11">
        <text>L-alpha-aminoacyl-L-histidine(out) = L-alpha-aminoacyl-L-histidine(in)</text>
        <dbReference type="Rhea" id="RHEA:79375"/>
        <dbReference type="ChEBI" id="CHEBI:229967"/>
    </reaction>
</comment>
<evidence type="ECO:0000313" key="29">
    <source>
        <dbReference type="EMBL" id="CAF3523374.1"/>
    </source>
</evidence>
<comment type="catalytic activity">
    <reaction evidence="17">
        <text>L-arginyl-glycine(out) = L-arginyl-glycine(in)</text>
        <dbReference type="Rhea" id="RHEA:79391"/>
        <dbReference type="ChEBI" id="CHEBI:229955"/>
    </reaction>
</comment>
<dbReference type="PANTHER" id="PTHR23512:SF3">
    <property type="entry name" value="MAJOR FACILITATOR SUPERFAMILY DOMAIN-CONTAINING PROTEIN 1"/>
    <property type="match status" value="1"/>
</dbReference>
<dbReference type="EMBL" id="CAJNOQ010000323">
    <property type="protein sequence ID" value="CAF0787538.1"/>
    <property type="molecule type" value="Genomic_DNA"/>
</dbReference>
<dbReference type="GO" id="GO:0005765">
    <property type="term" value="C:lysosomal membrane"/>
    <property type="evidence" value="ECO:0007669"/>
    <property type="project" value="UniProtKB-SubCell"/>
</dbReference>
<evidence type="ECO:0000256" key="15">
    <source>
        <dbReference type="ARBA" id="ARBA00044899"/>
    </source>
</evidence>
<dbReference type="Proteomes" id="UP000681722">
    <property type="component" value="Unassembled WGS sequence"/>
</dbReference>
<evidence type="ECO:0000256" key="10">
    <source>
        <dbReference type="ARBA" id="ARBA00044881"/>
    </source>
</evidence>
<evidence type="ECO:0000256" key="16">
    <source>
        <dbReference type="ARBA" id="ARBA00044900"/>
    </source>
</evidence>
<evidence type="ECO:0000256" key="12">
    <source>
        <dbReference type="ARBA" id="ARBA00044891"/>
    </source>
</evidence>
<dbReference type="Proteomes" id="UP000677228">
    <property type="component" value="Unassembled WGS sequence"/>
</dbReference>
<keyword evidence="31" id="KW-1185">Reference proteome</keyword>
<dbReference type="PROSITE" id="PS50850">
    <property type="entry name" value="MFS"/>
    <property type="match status" value="1"/>
</dbReference>